<dbReference type="OrthoDB" id="5361472at2"/>
<accession>A0A151CFU4</accession>
<dbReference type="Proteomes" id="UP000075359">
    <property type="component" value="Unassembled WGS sequence"/>
</dbReference>
<dbReference type="AlphaFoldDB" id="A0A151CFU4"/>
<gene>
    <name evidence="1" type="ORF">AS592_06225</name>
</gene>
<proteinExistence type="predicted"/>
<name>A0A151CFU4_9BACT</name>
<reference evidence="1 2" key="1">
    <citation type="submission" date="2015-11" db="EMBL/GenBank/DDBJ databases">
        <title>Draft genome of Sulfurovum riftiae 1812E, a member of the Epsilonproteobacteria isolated from the tube of the deep-sea hydrothermal vent tubewom Riftia pachyptila.</title>
        <authorList>
            <person name="Vetriani C."/>
            <person name="Giovannelli D."/>
        </authorList>
    </citation>
    <scope>NUCLEOTIDE SEQUENCE [LARGE SCALE GENOMIC DNA]</scope>
    <source>
        <strain evidence="1 2">1812E</strain>
    </source>
</reference>
<organism evidence="1 2">
    <name type="scientific">Sulfurovum riftiae</name>
    <dbReference type="NCBI Taxonomy" id="1630136"/>
    <lineage>
        <taxon>Bacteria</taxon>
        <taxon>Pseudomonadati</taxon>
        <taxon>Campylobacterota</taxon>
        <taxon>Epsilonproteobacteria</taxon>
        <taxon>Campylobacterales</taxon>
        <taxon>Sulfurovaceae</taxon>
        <taxon>Sulfurovum</taxon>
    </lineage>
</organism>
<evidence type="ECO:0000313" key="1">
    <source>
        <dbReference type="EMBL" id="KYJ86386.1"/>
    </source>
</evidence>
<dbReference type="EMBL" id="LNKT01000034">
    <property type="protein sequence ID" value="KYJ86386.1"/>
    <property type="molecule type" value="Genomic_DNA"/>
</dbReference>
<evidence type="ECO:0000313" key="2">
    <source>
        <dbReference type="Proteomes" id="UP000075359"/>
    </source>
</evidence>
<protein>
    <submittedName>
        <fullName evidence="1">Uncharacterized protein</fullName>
    </submittedName>
</protein>
<sequence length="124" mass="13986">MKIVFDKVGSTAKPFELEVQGMKMAGTLQKSGYHRVRLDAKVSGEMELDCDRCGVTYTAPSEYALKLTLSDMVSEDKDDLDIIEFLDGVIDLTYILESEINALQGTYHYCSECDDSDADFEREY</sequence>
<keyword evidence="2" id="KW-1185">Reference proteome</keyword>
<comment type="caution">
    <text evidence="1">The sequence shown here is derived from an EMBL/GenBank/DDBJ whole genome shotgun (WGS) entry which is preliminary data.</text>
</comment>
<dbReference type="RefSeq" id="WP_067331310.1">
    <property type="nucleotide sequence ID" value="NZ_LNKT01000034.1"/>
</dbReference>
<dbReference type="STRING" id="1630136.AS592_06225"/>